<proteinExistence type="predicted"/>
<dbReference type="AlphaFoldDB" id="A0A157ZXZ8"/>
<dbReference type="Proteomes" id="UP000054851">
    <property type="component" value="Unassembled WGS sequence"/>
</dbReference>
<sequence length="80" mass="9086">MMQLNRVAQWLNSLLTPSMEQPDEIASRSEFDPAWHGDHWQNLLSSPMDARHYVMEDWTTPLDVDLVAVEPAPAQADAPN</sequence>
<evidence type="ECO:0000313" key="2">
    <source>
        <dbReference type="Proteomes" id="UP000054851"/>
    </source>
</evidence>
<dbReference type="EMBL" id="FCOA02000003">
    <property type="protein sequence ID" value="SAK50414.1"/>
    <property type="molecule type" value="Genomic_DNA"/>
</dbReference>
<gene>
    <name evidence="1" type="ORF">AWB79_01592</name>
</gene>
<protein>
    <submittedName>
        <fullName evidence="1">Uncharacterized protein</fullName>
    </submittedName>
</protein>
<evidence type="ECO:0000313" key="1">
    <source>
        <dbReference type="EMBL" id="SAK50414.1"/>
    </source>
</evidence>
<reference evidence="1" key="1">
    <citation type="submission" date="2016-01" db="EMBL/GenBank/DDBJ databases">
        <authorList>
            <person name="Peeters C."/>
        </authorList>
    </citation>
    <scope>NUCLEOTIDE SEQUENCE</scope>
    <source>
        <strain evidence="1">LMG 29322</strain>
    </source>
</reference>
<name>A0A157ZXZ8_9BURK</name>
<keyword evidence="2" id="KW-1185">Reference proteome</keyword>
<comment type="caution">
    <text evidence="1">The sequence shown here is derived from an EMBL/GenBank/DDBJ whole genome shotgun (WGS) entry which is preliminary data.</text>
</comment>
<accession>A0A157ZXZ8</accession>
<organism evidence="1 2">
    <name type="scientific">Caballeronia hypogeia</name>
    <dbReference type="NCBI Taxonomy" id="1777140"/>
    <lineage>
        <taxon>Bacteria</taxon>
        <taxon>Pseudomonadati</taxon>
        <taxon>Pseudomonadota</taxon>
        <taxon>Betaproteobacteria</taxon>
        <taxon>Burkholderiales</taxon>
        <taxon>Burkholderiaceae</taxon>
        <taxon>Caballeronia</taxon>
    </lineage>
</organism>
<dbReference type="RefSeq" id="WP_061167021.1">
    <property type="nucleotide sequence ID" value="NZ_FCOA02000003.1"/>
</dbReference>